<proteinExistence type="predicted"/>
<feature type="region of interest" description="Disordered" evidence="1">
    <location>
        <begin position="21"/>
        <end position="47"/>
    </location>
</feature>
<reference evidence="2 3" key="1">
    <citation type="submission" date="2023-09" db="EMBL/GenBank/DDBJ databases">
        <title>Nesidiocoris tenuis whole genome shotgun sequence.</title>
        <authorList>
            <person name="Shibata T."/>
            <person name="Shimoda M."/>
            <person name="Kobayashi T."/>
            <person name="Uehara T."/>
        </authorList>
    </citation>
    <scope>NUCLEOTIDE SEQUENCE [LARGE SCALE GENOMIC DNA]</scope>
    <source>
        <strain evidence="2 3">Japan</strain>
    </source>
</reference>
<keyword evidence="3" id="KW-1185">Reference proteome</keyword>
<name>A0ABN7AIH2_9HEMI</name>
<dbReference type="Proteomes" id="UP001307889">
    <property type="component" value="Chromosome 3"/>
</dbReference>
<sequence length="200" mass="22822">MGIVISRLSRSARRFNVESRTERVLAREKPEAAPRHPSSLQHIIDPDEQTKEELSKKNIQLDEHLKNVYVTSRDVSIPLKHMHGRPSERDRLPQFRGTVEDTLLGYTELENIPEGKVSLKQVMTILADYKADNEKNGAEAVALKYKVNRKNAENILHYFGSLNVKIFERQEKLAMAKGTQKTIANPVVLEIDDPDKKKGK</sequence>
<dbReference type="PANTHER" id="PTHR13338">
    <property type="entry name" value="UPF0240 PROTEIN"/>
    <property type="match status" value="1"/>
</dbReference>
<dbReference type="InterPro" id="IPR009622">
    <property type="entry name" value="NDUFAF4"/>
</dbReference>
<protein>
    <recommendedName>
        <fullName evidence="4">Protein NDUFAF4 homolog</fullName>
    </recommendedName>
</protein>
<evidence type="ECO:0008006" key="4">
    <source>
        <dbReference type="Google" id="ProtNLM"/>
    </source>
</evidence>
<gene>
    <name evidence="2" type="ORF">NTJ_04556</name>
</gene>
<feature type="compositionally biased region" description="Basic and acidic residues" evidence="1">
    <location>
        <begin position="21"/>
        <end position="34"/>
    </location>
</feature>
<dbReference type="Pfam" id="PF06784">
    <property type="entry name" value="UPF0240"/>
    <property type="match status" value="1"/>
</dbReference>
<dbReference type="EMBL" id="AP028911">
    <property type="protein sequence ID" value="BES91748.1"/>
    <property type="molecule type" value="Genomic_DNA"/>
</dbReference>
<evidence type="ECO:0000313" key="2">
    <source>
        <dbReference type="EMBL" id="BES91748.1"/>
    </source>
</evidence>
<evidence type="ECO:0000313" key="3">
    <source>
        <dbReference type="Proteomes" id="UP001307889"/>
    </source>
</evidence>
<organism evidence="2 3">
    <name type="scientific">Nesidiocoris tenuis</name>
    <dbReference type="NCBI Taxonomy" id="355587"/>
    <lineage>
        <taxon>Eukaryota</taxon>
        <taxon>Metazoa</taxon>
        <taxon>Ecdysozoa</taxon>
        <taxon>Arthropoda</taxon>
        <taxon>Hexapoda</taxon>
        <taxon>Insecta</taxon>
        <taxon>Pterygota</taxon>
        <taxon>Neoptera</taxon>
        <taxon>Paraneoptera</taxon>
        <taxon>Hemiptera</taxon>
        <taxon>Heteroptera</taxon>
        <taxon>Panheteroptera</taxon>
        <taxon>Cimicomorpha</taxon>
        <taxon>Miridae</taxon>
        <taxon>Dicyphina</taxon>
        <taxon>Nesidiocoris</taxon>
    </lineage>
</organism>
<evidence type="ECO:0000256" key="1">
    <source>
        <dbReference type="SAM" id="MobiDB-lite"/>
    </source>
</evidence>
<accession>A0ABN7AIH2</accession>
<dbReference type="PANTHER" id="PTHR13338:SF4">
    <property type="entry name" value="NADH DEHYDROGENASE [UBIQUINONE] 1 ALPHA SUBCOMPLEX ASSEMBLY FACTOR 4"/>
    <property type="match status" value="1"/>
</dbReference>